<name>A0A8A8D0G0_9BURK</name>
<evidence type="ECO:0000313" key="2">
    <source>
        <dbReference type="Proteomes" id="UP000027834"/>
    </source>
</evidence>
<protein>
    <recommendedName>
        <fullName evidence="3">Apea-like HEPN domain-containing protein</fullName>
    </recommendedName>
</protein>
<dbReference type="Proteomes" id="UP000027834">
    <property type="component" value="Chromosome 1"/>
</dbReference>
<keyword evidence="2" id="KW-1185">Reference proteome</keyword>
<evidence type="ECO:0008006" key="3">
    <source>
        <dbReference type="Google" id="ProtNLM"/>
    </source>
</evidence>
<evidence type="ECO:0000313" key="1">
    <source>
        <dbReference type="EMBL" id="QTO18185.1"/>
    </source>
</evidence>
<gene>
    <name evidence="1" type="ORF">DT99_013960</name>
</gene>
<dbReference type="RefSeq" id="WP_154233762.1">
    <property type="nucleotide sequence ID" value="NZ_CP072520.1"/>
</dbReference>
<sequence>MSDAEGFLFFAQRLTELLFDYTLDTYKPPALNVVALCHEALSVLADVESNIIDPANVDHVLRELEWAIKNDSIAKKLLDADVGYYILSGEEVSRSEQKIRLEVLAKTLNPRRYSLACESRLAYLVGTNKKAEIDQVVRSYVSGLVNFGISKSFLADGTRRFFFDEANKITSLDQIGDFFDSIHPVSHTFTVYFKIDSLIKQIKESNSAFGVKVLESLPEKLLGFARDKGFALGPGECIVEISDINAVDPYSAREDAEQRLDRLSDLFMFFSHRSHLKWSDEAILTRCCTDEPAIAGKPLSSMSKGQDVRPVYAAGRLNQLIENFSLRGGSIKKFTQAVDLHGMALRNDVPSNQLLNIWIALETVVPSHRGGGSTVAKITNGLMPFLLEGYVRRLVLNLTKDLFRWNRRLVGTMLSKIEGGGKAQHKVLKMLILPECSERKSEIYAELADFPLLKYRMYSLSEKLADPKKVLATLMTHKTKVEWQIRRIYRTRNLVVHSGDEPSFIGTLIENSHDYLDVALTNIIELSCKEYGISSLEQAFELGKIRYERFERFLRKESAFSAENILQLYGQN</sequence>
<dbReference type="EMBL" id="CP072520">
    <property type="protein sequence ID" value="QTO18185.1"/>
    <property type="molecule type" value="Genomic_DNA"/>
</dbReference>
<reference evidence="1" key="1">
    <citation type="submission" date="2014-04" db="EMBL/GenBank/DDBJ databases">
        <authorList>
            <person name="Ho Y.-N."/>
            <person name="Huang C.-C."/>
        </authorList>
    </citation>
    <scope>NUCLEOTIDE SEQUENCE</scope>
    <source>
        <strain evidence="1">869T2</strain>
    </source>
</reference>
<accession>A0A8A8D0G0</accession>
<dbReference type="AlphaFoldDB" id="A0A8A8D0G0"/>
<reference evidence="1" key="2">
    <citation type="submission" date="2021-03" db="EMBL/GenBank/DDBJ databases">
        <title>Complete genome sequence of Burkholderia seminalis 869T2.</title>
        <authorList>
            <person name="Hung S.-H."/>
            <person name="Huang C.-T."/>
            <person name="Huang C.-C."/>
            <person name="Kuo C.-H."/>
        </authorList>
    </citation>
    <scope>NUCLEOTIDE SEQUENCE</scope>
    <source>
        <strain evidence="1">869T2</strain>
    </source>
</reference>
<proteinExistence type="predicted"/>
<organism evidence="1 2">
    <name type="scientific">Burkholderia seminalis</name>
    <dbReference type="NCBI Taxonomy" id="488731"/>
    <lineage>
        <taxon>Bacteria</taxon>
        <taxon>Pseudomonadati</taxon>
        <taxon>Pseudomonadota</taxon>
        <taxon>Betaproteobacteria</taxon>
        <taxon>Burkholderiales</taxon>
        <taxon>Burkholderiaceae</taxon>
        <taxon>Burkholderia</taxon>
        <taxon>Burkholderia cepacia complex</taxon>
    </lineage>
</organism>